<gene>
    <name evidence="1" type="ORF">IDJ77_09525</name>
</gene>
<keyword evidence="2" id="KW-1185">Reference proteome</keyword>
<accession>A0ABR7WP35</accession>
<protein>
    <submittedName>
        <fullName evidence="1">Uncharacterized protein</fullName>
    </submittedName>
</protein>
<sequence length="132" mass="14754">MAAFYLSIPCPFDDAYAIVVEDNGRVAYAYLLFYEDIVSDVWLYNSTATPAGSFLNTDEMPPLNPADYIKKDTLMIPISDVSQVYCEWDESEDEVIEAAIMLHGKFVAELRHGDKPGWSVFAAKDGPLALVY</sequence>
<dbReference type="EMBL" id="JACWMY010000004">
    <property type="protein sequence ID" value="MBD1364047.1"/>
    <property type="molecule type" value="Genomic_DNA"/>
</dbReference>
<reference evidence="1 2" key="1">
    <citation type="submission" date="2020-09" db="EMBL/GenBank/DDBJ databases">
        <title>Novel species of Mucilaginibacter isolated from a glacier on the Tibetan Plateau.</title>
        <authorList>
            <person name="Liu Q."/>
            <person name="Xin Y.-H."/>
        </authorList>
    </citation>
    <scope>NUCLEOTIDE SEQUENCE [LARGE SCALE GENOMIC DNA]</scope>
    <source>
        <strain evidence="1 2">ZT4R22</strain>
    </source>
</reference>
<evidence type="ECO:0000313" key="2">
    <source>
        <dbReference type="Proteomes" id="UP000606600"/>
    </source>
</evidence>
<evidence type="ECO:0000313" key="1">
    <source>
        <dbReference type="EMBL" id="MBD1364047.1"/>
    </source>
</evidence>
<comment type="caution">
    <text evidence="1">The sequence shown here is derived from an EMBL/GenBank/DDBJ whole genome shotgun (WGS) entry which is preliminary data.</text>
</comment>
<dbReference type="Proteomes" id="UP000606600">
    <property type="component" value="Unassembled WGS sequence"/>
</dbReference>
<dbReference type="RefSeq" id="WP_191188711.1">
    <property type="nucleotide sequence ID" value="NZ_JACWMY010000004.1"/>
</dbReference>
<proteinExistence type="predicted"/>
<organism evidence="1 2">
    <name type="scientific">Mucilaginibacter pankratovii</name>
    <dbReference type="NCBI Taxonomy" id="2772110"/>
    <lineage>
        <taxon>Bacteria</taxon>
        <taxon>Pseudomonadati</taxon>
        <taxon>Bacteroidota</taxon>
        <taxon>Sphingobacteriia</taxon>
        <taxon>Sphingobacteriales</taxon>
        <taxon>Sphingobacteriaceae</taxon>
        <taxon>Mucilaginibacter</taxon>
    </lineage>
</organism>
<name>A0ABR7WP35_9SPHI</name>